<keyword evidence="1" id="KW-0812">Transmembrane</keyword>
<gene>
    <name evidence="2" type="ORF">HT585_10125</name>
</gene>
<evidence type="ECO:0000313" key="2">
    <source>
        <dbReference type="EMBL" id="NVD39212.1"/>
    </source>
</evidence>
<keyword evidence="1" id="KW-1133">Transmembrane helix</keyword>
<protein>
    <submittedName>
        <fullName evidence="2">Uncharacterized protein</fullName>
    </submittedName>
</protein>
<accession>A0A7Y6UMJ8</accession>
<keyword evidence="1" id="KW-0472">Membrane</keyword>
<keyword evidence="3" id="KW-1185">Reference proteome</keyword>
<dbReference type="AlphaFoldDB" id="A0A7Y6UMJ8"/>
<dbReference type="RefSeq" id="WP_176352778.1">
    <property type="nucleotide sequence ID" value="NZ_JABWDU010000002.1"/>
</dbReference>
<comment type="caution">
    <text evidence="2">The sequence shown here is derived from an EMBL/GenBank/DDBJ whole genome shotgun (WGS) entry which is preliminary data.</text>
</comment>
<sequence>MWERLQQRLQLRLEQMRKHPELIVIYSLAFVGYILTIKEADKQLGALGILTVVGATAVLPFVVARLSGLRSVELPEESDGWIESPGLLRSSMEDERPYLVRIPPSTAVAYDVIRKAQDVFQSDAIDPEEDMKAFFSDPYSLICLQDSDDHIFGFTDYYVFEKNHFKLFLQGDYGFDDLLANGLLAHPKARKAKVVYLATILNLSYLLDSMRSERRRQNGILVWATVSAILEYQEFPPEGIDLYGIGWDKGGAAILKMFGLEPVGRVMRGLAEGKWIYTRRGIHRQDLEVIRARYQKRYERWCELEIRRCADVAPGVVSAG</sequence>
<name>A0A7Y6UMJ8_9HYPH</name>
<reference evidence="2 3" key="1">
    <citation type="submission" date="2020-06" db="EMBL/GenBank/DDBJ databases">
        <authorList>
            <person name="Grouzdev D.S."/>
        </authorList>
    </citation>
    <scope>NUCLEOTIDE SEQUENCE [LARGE SCALE GENOMIC DNA]</scope>
    <source>
        <strain evidence="2 3">HO-A22</strain>
    </source>
</reference>
<organism evidence="2 3">
    <name type="scientific">Ensifer oleiphilus</name>
    <dbReference type="NCBI Taxonomy" id="2742698"/>
    <lineage>
        <taxon>Bacteria</taxon>
        <taxon>Pseudomonadati</taxon>
        <taxon>Pseudomonadota</taxon>
        <taxon>Alphaproteobacteria</taxon>
        <taxon>Hyphomicrobiales</taxon>
        <taxon>Rhizobiaceae</taxon>
        <taxon>Sinorhizobium/Ensifer group</taxon>
        <taxon>Ensifer</taxon>
    </lineage>
</organism>
<proteinExistence type="predicted"/>
<feature type="transmembrane region" description="Helical" evidence="1">
    <location>
        <begin position="44"/>
        <end position="64"/>
    </location>
</feature>
<feature type="transmembrane region" description="Helical" evidence="1">
    <location>
        <begin position="21"/>
        <end position="38"/>
    </location>
</feature>
<dbReference type="EMBL" id="JABWDU010000002">
    <property type="protein sequence ID" value="NVD39212.1"/>
    <property type="molecule type" value="Genomic_DNA"/>
</dbReference>
<dbReference type="Proteomes" id="UP000520198">
    <property type="component" value="Unassembled WGS sequence"/>
</dbReference>
<evidence type="ECO:0000256" key="1">
    <source>
        <dbReference type="SAM" id="Phobius"/>
    </source>
</evidence>
<evidence type="ECO:0000313" key="3">
    <source>
        <dbReference type="Proteomes" id="UP000520198"/>
    </source>
</evidence>